<proteinExistence type="predicted"/>
<dbReference type="KEGG" id="nev:NTE_01610"/>
<evidence type="ECO:0000313" key="1">
    <source>
        <dbReference type="EMBL" id="AIF83673.1"/>
    </source>
</evidence>
<dbReference type="STRING" id="1459636.NTE_01610"/>
<dbReference type="GeneID" id="41597388"/>
<dbReference type="Proteomes" id="UP000028194">
    <property type="component" value="Chromosome"/>
</dbReference>
<accession>A0A075MR45</accession>
<reference evidence="1 2" key="1">
    <citation type="journal article" date="2014" name="PLoS ONE">
        <title>Genome Sequence of Candidatus Nitrososphaera evergladensis from Group I.1b Enriched from Everglades Soil Reveals Novel Genomic Features of the Ammonia-Oxidizing Archaea.</title>
        <authorList>
            <person name="Zhalnina K.V."/>
            <person name="Dias R."/>
            <person name="Leonard M.T."/>
            <person name="Dorr de Quadros P."/>
            <person name="Camargo F.A."/>
            <person name="Drew J.C."/>
            <person name="Farmerie W.G."/>
            <person name="Daroub S.H."/>
            <person name="Triplett E.W."/>
        </authorList>
    </citation>
    <scope>NUCLEOTIDE SEQUENCE [LARGE SCALE GENOMIC DNA]</scope>
    <source>
        <strain evidence="1 2">SR1</strain>
    </source>
</reference>
<name>A0A075MR45_9ARCH</name>
<dbReference type="EMBL" id="CP007174">
    <property type="protein sequence ID" value="AIF83673.1"/>
    <property type="molecule type" value="Genomic_DNA"/>
</dbReference>
<dbReference type="RefSeq" id="WP_148700401.1">
    <property type="nucleotide sequence ID" value="NZ_CP007174.1"/>
</dbReference>
<protein>
    <recommendedName>
        <fullName evidence="3">Transcriptional regulator</fullName>
    </recommendedName>
</protein>
<evidence type="ECO:0008006" key="3">
    <source>
        <dbReference type="Google" id="ProtNLM"/>
    </source>
</evidence>
<keyword evidence="2" id="KW-1185">Reference proteome</keyword>
<dbReference type="HOGENOM" id="CLU_184934_0_0_2"/>
<evidence type="ECO:0000313" key="2">
    <source>
        <dbReference type="Proteomes" id="UP000028194"/>
    </source>
</evidence>
<gene>
    <name evidence="1" type="ORF">NTE_01610</name>
</gene>
<dbReference type="AlphaFoldDB" id="A0A075MR45"/>
<organism evidence="1 2">
    <name type="scientific">Candidatus Nitrososphaera evergladensis SR1</name>
    <dbReference type="NCBI Taxonomy" id="1459636"/>
    <lineage>
        <taxon>Archaea</taxon>
        <taxon>Nitrososphaerota</taxon>
        <taxon>Nitrososphaeria</taxon>
        <taxon>Nitrososphaerales</taxon>
        <taxon>Nitrososphaeraceae</taxon>
        <taxon>Nitrososphaera</taxon>
    </lineage>
</organism>
<sequence length="94" mass="10765">MFTDEEIRARIVLKLYRHGKWGASHTSFENLKKGFNLRDLGKDGTKRVDKIGKEMIKAGLIMSHPTGYGLEISLNPRFSQELMTLIKSHFSDVE</sequence>